<comment type="caution">
    <text evidence="3">The sequence shown here is derived from an EMBL/GenBank/DDBJ whole genome shotgun (WGS) entry which is preliminary data.</text>
</comment>
<evidence type="ECO:0000259" key="2">
    <source>
        <dbReference type="Pfam" id="PF20229"/>
    </source>
</evidence>
<dbReference type="InterPro" id="IPR046858">
    <property type="entry name" value="ChrB_N"/>
</dbReference>
<sequence>MRWVLLLVRLPAGPSRHRVAVWRELSRVGALSRGQGVWAVPDVPVFAEGVERALRLTERAAGEAVVLEVIGRSDAEAARFQALFTTARQAKLIGDLTLEGVLASKPLRDRYRAALGTGARKLLVLVSTWGPESLIRQHPGLPSLLAAQLPHDEHQLALVAHPNERGPRGRSARARLRRRLPVRPAQAGGGHRRAAARGGRGGSGARAVQPRLAQPYLAGRQGP</sequence>
<organism evidence="3 4">
    <name type="scientific">Streptomyces coacervatus</name>
    <dbReference type="NCBI Taxonomy" id="647381"/>
    <lineage>
        <taxon>Bacteria</taxon>
        <taxon>Bacillati</taxon>
        <taxon>Actinomycetota</taxon>
        <taxon>Actinomycetes</taxon>
        <taxon>Kitasatosporales</taxon>
        <taxon>Streptomycetaceae</taxon>
        <taxon>Streptomyces</taxon>
    </lineage>
</organism>
<protein>
    <recommendedName>
        <fullName evidence="2">ChrB N-terminal domain-containing protein</fullName>
    </recommendedName>
</protein>
<feature type="region of interest" description="Disordered" evidence="1">
    <location>
        <begin position="163"/>
        <end position="223"/>
    </location>
</feature>
<keyword evidence="4" id="KW-1185">Reference proteome</keyword>
<gene>
    <name evidence="3" type="ORF">GCM10022403_079900</name>
</gene>
<evidence type="ECO:0000313" key="3">
    <source>
        <dbReference type="EMBL" id="GAA3835150.1"/>
    </source>
</evidence>
<reference evidence="4" key="1">
    <citation type="journal article" date="2019" name="Int. J. Syst. Evol. Microbiol.">
        <title>The Global Catalogue of Microorganisms (GCM) 10K type strain sequencing project: providing services to taxonomists for standard genome sequencing and annotation.</title>
        <authorList>
            <consortium name="The Broad Institute Genomics Platform"/>
            <consortium name="The Broad Institute Genome Sequencing Center for Infectious Disease"/>
            <person name="Wu L."/>
            <person name="Ma J."/>
        </authorList>
    </citation>
    <scope>NUCLEOTIDE SEQUENCE [LARGE SCALE GENOMIC DNA]</scope>
    <source>
        <strain evidence="4">JCM 17138</strain>
    </source>
</reference>
<proteinExistence type="predicted"/>
<evidence type="ECO:0000256" key="1">
    <source>
        <dbReference type="SAM" id="MobiDB-lite"/>
    </source>
</evidence>
<accession>A0ABP7J584</accession>
<dbReference type="EMBL" id="BAABDE010000031">
    <property type="protein sequence ID" value="GAA3835150.1"/>
    <property type="molecule type" value="Genomic_DNA"/>
</dbReference>
<name>A0ABP7J584_9ACTN</name>
<dbReference type="Proteomes" id="UP001501009">
    <property type="component" value="Unassembled WGS sequence"/>
</dbReference>
<dbReference type="Pfam" id="PF20229">
    <property type="entry name" value="ChrB_N"/>
    <property type="match status" value="1"/>
</dbReference>
<feature type="domain" description="ChrB N-terminal" evidence="2">
    <location>
        <begin position="18"/>
        <end position="90"/>
    </location>
</feature>
<evidence type="ECO:0000313" key="4">
    <source>
        <dbReference type="Proteomes" id="UP001501009"/>
    </source>
</evidence>
<feature type="compositionally biased region" description="Basic residues" evidence="1">
    <location>
        <begin position="168"/>
        <end position="181"/>
    </location>
</feature>